<dbReference type="AlphaFoldDB" id="A0A0F9JSN2"/>
<dbReference type="EMBL" id="LAZR01017056">
    <property type="protein sequence ID" value="KKM01963.1"/>
    <property type="molecule type" value="Genomic_DNA"/>
</dbReference>
<gene>
    <name evidence="2" type="ORF">LCGC14_1789160</name>
</gene>
<name>A0A0F9JSN2_9ZZZZ</name>
<reference evidence="2" key="1">
    <citation type="journal article" date="2015" name="Nature">
        <title>Complex archaea that bridge the gap between prokaryotes and eukaryotes.</title>
        <authorList>
            <person name="Spang A."/>
            <person name="Saw J.H."/>
            <person name="Jorgensen S.L."/>
            <person name="Zaremba-Niedzwiedzka K."/>
            <person name="Martijn J."/>
            <person name="Lind A.E."/>
            <person name="van Eijk R."/>
            <person name="Schleper C."/>
            <person name="Guy L."/>
            <person name="Ettema T.J."/>
        </authorList>
    </citation>
    <scope>NUCLEOTIDE SEQUENCE</scope>
</reference>
<comment type="caution">
    <text evidence="2">The sequence shown here is derived from an EMBL/GenBank/DDBJ whole genome shotgun (WGS) entry which is preliminary data.</text>
</comment>
<organism evidence="2">
    <name type="scientific">marine sediment metagenome</name>
    <dbReference type="NCBI Taxonomy" id="412755"/>
    <lineage>
        <taxon>unclassified sequences</taxon>
        <taxon>metagenomes</taxon>
        <taxon>ecological metagenomes</taxon>
    </lineage>
</organism>
<evidence type="ECO:0000313" key="2">
    <source>
        <dbReference type="EMBL" id="KKM01963.1"/>
    </source>
</evidence>
<sequence length="52" mass="5858">MIYLKIGSLVLSIWITSSNIMNGIRGHGIPWSNFLLMAIGWTAFIFSMGWLV</sequence>
<feature type="transmembrane region" description="Helical" evidence="1">
    <location>
        <begin position="31"/>
        <end position="51"/>
    </location>
</feature>
<protein>
    <submittedName>
        <fullName evidence="2">Uncharacterized protein</fullName>
    </submittedName>
</protein>
<keyword evidence="1" id="KW-0472">Membrane</keyword>
<proteinExistence type="predicted"/>
<keyword evidence="1" id="KW-0812">Transmembrane</keyword>
<evidence type="ECO:0000256" key="1">
    <source>
        <dbReference type="SAM" id="Phobius"/>
    </source>
</evidence>
<accession>A0A0F9JSN2</accession>
<keyword evidence="1" id="KW-1133">Transmembrane helix</keyword>